<dbReference type="OrthoDB" id="6395466at2"/>
<keyword evidence="5" id="KW-1185">Reference proteome</keyword>
<feature type="region of interest" description="Disordered" evidence="3">
    <location>
        <begin position="1"/>
        <end position="46"/>
    </location>
</feature>
<evidence type="ECO:0000313" key="5">
    <source>
        <dbReference type="Proteomes" id="UP000064967"/>
    </source>
</evidence>
<accession>A0A0K1QFW5</accession>
<dbReference type="Proteomes" id="UP000064967">
    <property type="component" value="Chromosome"/>
</dbReference>
<dbReference type="PANTHER" id="PTHR31250">
    <property type="entry name" value="IQ DOMAIN-CONTAINING PROTEIN IQM3"/>
    <property type="match status" value="1"/>
</dbReference>
<evidence type="ECO:0000256" key="1">
    <source>
        <dbReference type="ARBA" id="ARBA00004496"/>
    </source>
</evidence>
<evidence type="ECO:0000256" key="3">
    <source>
        <dbReference type="SAM" id="MobiDB-lite"/>
    </source>
</evidence>
<dbReference type="RefSeq" id="WP_146654943.1">
    <property type="nucleotide sequence ID" value="NZ_CP012333.1"/>
</dbReference>
<reference evidence="4 5" key="1">
    <citation type="submission" date="2015-08" db="EMBL/GenBank/DDBJ databases">
        <authorList>
            <person name="Babu N.S."/>
            <person name="Beckwith C.J."/>
            <person name="Beseler K.G."/>
            <person name="Brison A."/>
            <person name="Carone J.V."/>
            <person name="Caskin T.P."/>
            <person name="Diamond M."/>
            <person name="Durham M.E."/>
            <person name="Foxe J.M."/>
            <person name="Go M."/>
            <person name="Henderson B.A."/>
            <person name="Jones I.B."/>
            <person name="McGettigan J.A."/>
            <person name="Micheletti S.J."/>
            <person name="Nasrallah M.E."/>
            <person name="Ortiz D."/>
            <person name="Piller C.R."/>
            <person name="Privatt S.R."/>
            <person name="Schneider S.L."/>
            <person name="Sharp S."/>
            <person name="Smith T.C."/>
            <person name="Stanton J.D."/>
            <person name="Ullery H.E."/>
            <person name="Wilson R.J."/>
            <person name="Serrano M.G."/>
            <person name="Buck G."/>
            <person name="Lee V."/>
            <person name="Wang Y."/>
            <person name="Carvalho R."/>
            <person name="Voegtly L."/>
            <person name="Shi R."/>
            <person name="Duckworth R."/>
            <person name="Johnson A."/>
            <person name="Loviza R."/>
            <person name="Walstead R."/>
            <person name="Shah Z."/>
            <person name="Kiflezghi M."/>
            <person name="Wade K."/>
            <person name="Ball S.L."/>
            <person name="Bradley K.W."/>
            <person name="Asai D.J."/>
            <person name="Bowman C.A."/>
            <person name="Russell D.A."/>
            <person name="Pope W.H."/>
            <person name="Jacobs-Sera D."/>
            <person name="Hendrix R.W."/>
            <person name="Hatfull G.F."/>
        </authorList>
    </citation>
    <scope>NUCLEOTIDE SEQUENCE [LARGE SCALE GENOMIC DNA]</scope>
    <source>
        <strain evidence="4 5">DSM 27648</strain>
    </source>
</reference>
<feature type="compositionally biased region" description="Basic and acidic residues" evidence="3">
    <location>
        <begin position="26"/>
        <end position="35"/>
    </location>
</feature>
<gene>
    <name evidence="4" type="ORF">AKJ09_10973</name>
</gene>
<dbReference type="PANTHER" id="PTHR31250:SF27">
    <property type="entry name" value="IQ DOMAIN-CONTAINING PROTEIN IQM5"/>
    <property type="match status" value="1"/>
</dbReference>
<dbReference type="STRING" id="1391654.AKJ09_10973"/>
<evidence type="ECO:0000313" key="4">
    <source>
        <dbReference type="EMBL" id="AKV04310.1"/>
    </source>
</evidence>
<protein>
    <submittedName>
        <fullName evidence="4">Uncharacterized protein</fullName>
    </submittedName>
</protein>
<sequence>MAGPGEVTESRARRWQDTFEPSAPRESAKSDKVRTEAPWSKDLSAVGGGASAASVAFASAQSSAARSSSSASLSMVAPEIAAVVHPERRFSELSGLTNEILRLESESVAGHAPAITSAVKARLASLRAEWTTMAERAGIAPPQARLDPTTATSKEVARAYLWTHAGGGVPRSELEADGGAAYLRSVRDATILQTKGFDALVDLYRAEPNVQKDLLRRELARLHDTRPASESDSVDFLAARRRQLVAGAALATTVAEHEAARTQKTIGLDGVVSTAEGVEAYEREQKLAAANPGSTLGTLLAVWLGNGDVQRMRAAGGVGNAVEGVAGGAGVLIEAHRTDRRAPKPTDKRPAYPAGAPRAGSANAPARTSTAPAAKVHDIRGFNEAGTLKTTPMLSEFHGEDVPGNKIWEGRQVGYCRTAAERARFKLEIRDVNVGGKLEKRLVDADGQPFDTRSANSHGGRHAAIFVMNARGEIFASKVQEPGIFHHSTLAGGLPVAAAGELTVIDGRLVSISNASGHYMPDASYTDQALTTLKAQGLEISGVEVRNKESGTSHLVP</sequence>
<comment type="subcellular location">
    <subcellularLocation>
        <location evidence="1">Cytoplasm</location>
    </subcellularLocation>
</comment>
<keyword evidence="2" id="KW-0963">Cytoplasm</keyword>
<feature type="compositionally biased region" description="Low complexity" evidence="3">
    <location>
        <begin position="351"/>
        <end position="362"/>
    </location>
</feature>
<dbReference type="EMBL" id="CP012333">
    <property type="protein sequence ID" value="AKV04310.1"/>
    <property type="molecule type" value="Genomic_DNA"/>
</dbReference>
<dbReference type="AlphaFoldDB" id="A0A0K1QFW5"/>
<name>A0A0K1QFW5_9BACT</name>
<dbReference type="KEGG" id="llu:AKJ09_10973"/>
<organism evidence="4 5">
    <name type="scientific">Labilithrix luteola</name>
    <dbReference type="NCBI Taxonomy" id="1391654"/>
    <lineage>
        <taxon>Bacteria</taxon>
        <taxon>Pseudomonadati</taxon>
        <taxon>Myxococcota</taxon>
        <taxon>Polyangia</taxon>
        <taxon>Polyangiales</taxon>
        <taxon>Labilitrichaceae</taxon>
        <taxon>Labilithrix</taxon>
    </lineage>
</organism>
<feature type="region of interest" description="Disordered" evidence="3">
    <location>
        <begin position="337"/>
        <end position="372"/>
    </location>
</feature>
<dbReference type="GO" id="GO:0005737">
    <property type="term" value="C:cytoplasm"/>
    <property type="evidence" value="ECO:0007669"/>
    <property type="project" value="UniProtKB-SubCell"/>
</dbReference>
<feature type="compositionally biased region" description="Basic and acidic residues" evidence="3">
    <location>
        <begin position="8"/>
        <end position="17"/>
    </location>
</feature>
<evidence type="ECO:0000256" key="2">
    <source>
        <dbReference type="ARBA" id="ARBA00022490"/>
    </source>
</evidence>
<proteinExistence type="predicted"/>
<dbReference type="InterPro" id="IPR044159">
    <property type="entry name" value="IQM"/>
</dbReference>
<feature type="compositionally biased region" description="Basic and acidic residues" evidence="3">
    <location>
        <begin position="337"/>
        <end position="350"/>
    </location>
</feature>